<evidence type="ECO:0000256" key="8">
    <source>
        <dbReference type="ARBA" id="ARBA00022741"/>
    </source>
</evidence>
<dbReference type="GO" id="GO:0031981">
    <property type="term" value="C:nuclear lumen"/>
    <property type="evidence" value="ECO:0007669"/>
    <property type="project" value="UniProtKB-ARBA"/>
</dbReference>
<dbReference type="PROSITE" id="PS50011">
    <property type="entry name" value="PROTEIN_KINASE_DOM"/>
    <property type="match status" value="1"/>
</dbReference>
<dbReference type="SMART" id="SM00220">
    <property type="entry name" value="S_TKc"/>
    <property type="match status" value="1"/>
</dbReference>
<dbReference type="GO" id="GO:0035556">
    <property type="term" value="P:intracellular signal transduction"/>
    <property type="evidence" value="ECO:0007669"/>
    <property type="project" value="TreeGrafter"/>
</dbReference>
<dbReference type="GO" id="GO:0004683">
    <property type="term" value="F:calcium/calmodulin-dependent protein kinase activity"/>
    <property type="evidence" value="ECO:0007669"/>
    <property type="project" value="UniProtKB-EC"/>
</dbReference>
<dbReference type="InterPro" id="IPR008271">
    <property type="entry name" value="Ser/Thr_kinase_AS"/>
</dbReference>
<sequence length="806" mass="89044">MGNTRLSLTALPAARSKSSLALTSCDVAGRAQAHHDTSSMALDSGGCGAADDGELHVTVHDVTSGGWRCSVLRRLACCCCFVEEDETEQRGVALLETRGGWRMTFGHQPTRTCGVWVSRRLRNCCCVMLPVTRAAHNTAGRSVKDVVACAGRTCLPYPQNCPLYKGTDVRDELVDKCNAVSPIIHPPSFNQGTLRESSRSWTGKSSSVDCGVGSRGSEFVAGGSFPGHGRSCRKSKENQRTDGVSVVNTVPGEAFDASRRKFPLQRKSSNISNNCEKISENSTDEKEDCVFQDNCHTDVGVRRHSLSGCLEPSSYLQIPGVGGAGGKEATAGCELRRTNSSSNALSVSIASGKSDLAHICVKRAPKVVYSHSEDRLTTQSCDQRPIIPSLPYSPYVSPTASPRLRRQPTTETHRVSVSDGDGYTQLNQYRLKDEIGKGSYGIVKLAYNEEDDVHYAMKILSKKRLMKKAGFFRRPLPSRDGKSGVPTNPLERVYREIAILKKLDHPNVVKLVEVLDDPEEDNLYLVFELVEKGEVMEVPCQEPFSEDVARGYLRDIIQGIEYLHYQRIIHRDIKPSNLLLGDDGHIKIADFGVSNEFKGSDAFLSNTAGTPAFMAPETLRDNHPQFHGKALDIWAMGVTLYCFVFGKVPFEEEYILGLHKKILKDPVTFPEDISISEELKSLIQRMLDKNPTTRITLPEIKVDPWVTKNGVLPVLPEVQGCILIEVTEEEVQNVVKHVPKLDTLILVKSILKQKSFRNPFLRNSSAVKDEFQRSGRSHSAPESFTHIMKRKVSSDANIDEPLIEDA</sequence>
<evidence type="ECO:0000256" key="10">
    <source>
        <dbReference type="ARBA" id="ARBA00022840"/>
    </source>
</evidence>
<dbReference type="CDD" id="cd14118">
    <property type="entry name" value="STKc_CAMKK"/>
    <property type="match status" value="1"/>
</dbReference>
<evidence type="ECO:0000256" key="3">
    <source>
        <dbReference type="ARBA" id="ARBA00012434"/>
    </source>
</evidence>
<protein>
    <recommendedName>
        <fullName evidence="3">calcium/calmodulin-dependent protein kinase</fullName>
        <ecNumber evidence="3">2.7.11.17</ecNumber>
    </recommendedName>
</protein>
<evidence type="ECO:0000313" key="19">
    <source>
        <dbReference type="Proteomes" id="UP000245119"/>
    </source>
</evidence>
<comment type="catalytic activity">
    <reaction evidence="14">
        <text>L-seryl-[protein] + ATP = O-phospho-L-seryl-[protein] + ADP + H(+)</text>
        <dbReference type="Rhea" id="RHEA:17989"/>
        <dbReference type="Rhea" id="RHEA-COMP:9863"/>
        <dbReference type="Rhea" id="RHEA-COMP:11604"/>
        <dbReference type="ChEBI" id="CHEBI:15378"/>
        <dbReference type="ChEBI" id="CHEBI:29999"/>
        <dbReference type="ChEBI" id="CHEBI:30616"/>
        <dbReference type="ChEBI" id="CHEBI:83421"/>
        <dbReference type="ChEBI" id="CHEBI:456216"/>
        <dbReference type="EC" id="2.7.11.17"/>
    </reaction>
</comment>
<keyword evidence="9" id="KW-0418">Kinase</keyword>
<evidence type="ECO:0000256" key="4">
    <source>
        <dbReference type="ARBA" id="ARBA00022490"/>
    </source>
</evidence>
<gene>
    <name evidence="18" type="ORF">C0Q70_07111</name>
</gene>
<comment type="caution">
    <text evidence="18">The sequence shown here is derived from an EMBL/GenBank/DDBJ whole genome shotgun (WGS) entry which is preliminary data.</text>
</comment>
<feature type="domain" description="Protein kinase" evidence="17">
    <location>
        <begin position="429"/>
        <end position="706"/>
    </location>
</feature>
<name>A0A2T7PE43_POMCA</name>
<dbReference type="AlphaFoldDB" id="A0A2T7PE43"/>
<reference evidence="18 19" key="1">
    <citation type="submission" date="2018-04" db="EMBL/GenBank/DDBJ databases">
        <title>The genome of golden apple snail Pomacea canaliculata provides insight into stress tolerance and invasive adaptation.</title>
        <authorList>
            <person name="Liu C."/>
            <person name="Liu B."/>
            <person name="Ren Y."/>
            <person name="Zhang Y."/>
            <person name="Wang H."/>
            <person name="Li S."/>
            <person name="Jiang F."/>
            <person name="Yin L."/>
            <person name="Zhang G."/>
            <person name="Qian W."/>
            <person name="Fan W."/>
        </authorList>
    </citation>
    <scope>NUCLEOTIDE SEQUENCE [LARGE SCALE GENOMIC DNA]</scope>
    <source>
        <strain evidence="18">SZHN2017</strain>
        <tissue evidence="18">Muscle</tissue>
    </source>
</reference>
<dbReference type="PROSITE" id="PS00108">
    <property type="entry name" value="PROTEIN_KINASE_ST"/>
    <property type="match status" value="1"/>
</dbReference>
<evidence type="ECO:0000256" key="7">
    <source>
        <dbReference type="ARBA" id="ARBA00022679"/>
    </source>
</evidence>
<keyword evidence="6" id="KW-0597">Phosphoprotein</keyword>
<dbReference type="FunFam" id="3.30.200.20:FF:000429">
    <property type="entry name" value="Calcium/calmodulin-dependent protein kinase kinase"/>
    <property type="match status" value="1"/>
</dbReference>
<keyword evidence="12" id="KW-0539">Nucleus</keyword>
<dbReference type="GO" id="GO:0005516">
    <property type="term" value="F:calmodulin binding"/>
    <property type="evidence" value="ECO:0007669"/>
    <property type="project" value="UniProtKB-KW"/>
</dbReference>
<dbReference type="OrthoDB" id="68483at2759"/>
<dbReference type="Pfam" id="PF00069">
    <property type="entry name" value="Pkinase"/>
    <property type="match status" value="1"/>
</dbReference>
<keyword evidence="4" id="KW-0963">Cytoplasm</keyword>
<keyword evidence="11" id="KW-0112">Calmodulin-binding</keyword>
<evidence type="ECO:0000259" key="17">
    <source>
        <dbReference type="PROSITE" id="PS50011"/>
    </source>
</evidence>
<dbReference type="GO" id="GO:0005524">
    <property type="term" value="F:ATP binding"/>
    <property type="evidence" value="ECO:0007669"/>
    <property type="project" value="UniProtKB-UniRule"/>
</dbReference>
<evidence type="ECO:0000313" key="18">
    <source>
        <dbReference type="EMBL" id="PVD31693.1"/>
    </source>
</evidence>
<dbReference type="Proteomes" id="UP000245119">
    <property type="component" value="Linkage Group LG4"/>
</dbReference>
<evidence type="ECO:0000256" key="11">
    <source>
        <dbReference type="ARBA" id="ARBA00022860"/>
    </source>
</evidence>
<keyword evidence="19" id="KW-1185">Reference proteome</keyword>
<evidence type="ECO:0000256" key="2">
    <source>
        <dbReference type="ARBA" id="ARBA00004496"/>
    </source>
</evidence>
<dbReference type="InterPro" id="IPR017441">
    <property type="entry name" value="Protein_kinase_ATP_BS"/>
</dbReference>
<dbReference type="FunFam" id="1.10.510.10:FF:000091">
    <property type="entry name" value="Calcium/calmodulin-dependent protein kinase kinase 2 isoform 1"/>
    <property type="match status" value="1"/>
</dbReference>
<evidence type="ECO:0000256" key="14">
    <source>
        <dbReference type="ARBA" id="ARBA00047430"/>
    </source>
</evidence>
<dbReference type="EC" id="2.7.11.17" evidence="3"/>
<organism evidence="18 19">
    <name type="scientific">Pomacea canaliculata</name>
    <name type="common">Golden apple snail</name>
    <dbReference type="NCBI Taxonomy" id="400727"/>
    <lineage>
        <taxon>Eukaryota</taxon>
        <taxon>Metazoa</taxon>
        <taxon>Spiralia</taxon>
        <taxon>Lophotrochozoa</taxon>
        <taxon>Mollusca</taxon>
        <taxon>Gastropoda</taxon>
        <taxon>Caenogastropoda</taxon>
        <taxon>Architaenioglossa</taxon>
        <taxon>Ampullarioidea</taxon>
        <taxon>Ampullariidae</taxon>
        <taxon>Pomacea</taxon>
    </lineage>
</organism>
<dbReference type="InterPro" id="IPR011009">
    <property type="entry name" value="Kinase-like_dom_sf"/>
</dbReference>
<evidence type="ECO:0000256" key="9">
    <source>
        <dbReference type="ARBA" id="ARBA00022777"/>
    </source>
</evidence>
<dbReference type="PANTHER" id="PTHR24346">
    <property type="entry name" value="MAP/MICROTUBULE AFFINITY-REGULATING KINASE"/>
    <property type="match status" value="1"/>
</dbReference>
<feature type="binding site" evidence="15">
    <location>
        <position position="458"/>
    </location>
    <ligand>
        <name>ATP</name>
        <dbReference type="ChEBI" id="CHEBI:30616"/>
    </ligand>
</feature>
<comment type="subcellular location">
    <subcellularLocation>
        <location evidence="2">Cytoplasm</location>
    </subcellularLocation>
    <subcellularLocation>
        <location evidence="1">Nucleus</location>
    </subcellularLocation>
</comment>
<evidence type="ECO:0000256" key="16">
    <source>
        <dbReference type="SAM" id="MobiDB-lite"/>
    </source>
</evidence>
<evidence type="ECO:0000256" key="12">
    <source>
        <dbReference type="ARBA" id="ARBA00023242"/>
    </source>
</evidence>
<dbReference type="Gene3D" id="3.30.200.20">
    <property type="entry name" value="Phosphorylase Kinase, domain 1"/>
    <property type="match status" value="1"/>
</dbReference>
<evidence type="ECO:0000256" key="5">
    <source>
        <dbReference type="ARBA" id="ARBA00022527"/>
    </source>
</evidence>
<dbReference type="GO" id="GO:0005737">
    <property type="term" value="C:cytoplasm"/>
    <property type="evidence" value="ECO:0007669"/>
    <property type="project" value="UniProtKB-SubCell"/>
</dbReference>
<evidence type="ECO:0000256" key="13">
    <source>
        <dbReference type="ARBA" id="ARBA00047307"/>
    </source>
</evidence>
<dbReference type="Gene3D" id="1.10.510.10">
    <property type="entry name" value="Transferase(Phosphotransferase) domain 1"/>
    <property type="match status" value="1"/>
</dbReference>
<evidence type="ECO:0000256" key="15">
    <source>
        <dbReference type="PROSITE-ProRule" id="PRU10141"/>
    </source>
</evidence>
<dbReference type="SUPFAM" id="SSF56112">
    <property type="entry name" value="Protein kinase-like (PK-like)"/>
    <property type="match status" value="1"/>
</dbReference>
<evidence type="ECO:0000256" key="6">
    <source>
        <dbReference type="ARBA" id="ARBA00022553"/>
    </source>
</evidence>
<dbReference type="PANTHER" id="PTHR24346:SF77">
    <property type="entry name" value="SERINE THREONINE PROTEIN KINASE"/>
    <property type="match status" value="1"/>
</dbReference>
<dbReference type="PROSITE" id="PS00107">
    <property type="entry name" value="PROTEIN_KINASE_ATP"/>
    <property type="match status" value="1"/>
</dbReference>
<proteinExistence type="predicted"/>
<comment type="catalytic activity">
    <reaction evidence="13">
        <text>L-threonyl-[protein] + ATP = O-phospho-L-threonyl-[protein] + ADP + H(+)</text>
        <dbReference type="Rhea" id="RHEA:46608"/>
        <dbReference type="Rhea" id="RHEA-COMP:11060"/>
        <dbReference type="Rhea" id="RHEA-COMP:11605"/>
        <dbReference type="ChEBI" id="CHEBI:15378"/>
        <dbReference type="ChEBI" id="CHEBI:30013"/>
        <dbReference type="ChEBI" id="CHEBI:30616"/>
        <dbReference type="ChEBI" id="CHEBI:61977"/>
        <dbReference type="ChEBI" id="CHEBI:456216"/>
        <dbReference type="EC" id="2.7.11.17"/>
    </reaction>
</comment>
<dbReference type="STRING" id="400727.A0A2T7PE43"/>
<dbReference type="InterPro" id="IPR000719">
    <property type="entry name" value="Prot_kinase_dom"/>
</dbReference>
<keyword evidence="7" id="KW-0808">Transferase</keyword>
<evidence type="ECO:0000256" key="1">
    <source>
        <dbReference type="ARBA" id="ARBA00004123"/>
    </source>
</evidence>
<keyword evidence="10 15" id="KW-0067">ATP-binding</keyword>
<keyword evidence="5" id="KW-0723">Serine/threonine-protein kinase</keyword>
<feature type="region of interest" description="Disordered" evidence="16">
    <location>
        <begin position="397"/>
        <end position="420"/>
    </location>
</feature>
<accession>A0A2T7PE43</accession>
<dbReference type="EMBL" id="PZQS01000004">
    <property type="protein sequence ID" value="PVD31693.1"/>
    <property type="molecule type" value="Genomic_DNA"/>
</dbReference>
<keyword evidence="8 15" id="KW-0547">Nucleotide-binding</keyword>